<evidence type="ECO:0000259" key="10">
    <source>
        <dbReference type="PROSITE" id="PS51465"/>
    </source>
</evidence>
<evidence type="ECO:0000256" key="9">
    <source>
        <dbReference type="SAM" id="MobiDB-lite"/>
    </source>
</evidence>
<dbReference type="InterPro" id="IPR036259">
    <property type="entry name" value="MFS_trans_sf"/>
</dbReference>
<keyword evidence="8" id="KW-0406">Ion transport</keyword>
<comment type="subcellular location">
    <subcellularLocation>
        <location evidence="1 8">Cell membrane</location>
        <topology evidence="1 8">Multi-pass membrane protein</topology>
    </subcellularLocation>
</comment>
<feature type="transmembrane region" description="Helical" evidence="8">
    <location>
        <begin position="185"/>
        <end position="206"/>
    </location>
</feature>
<dbReference type="GO" id="GO:0006811">
    <property type="term" value="P:monoatomic ion transport"/>
    <property type="evidence" value="ECO:0007669"/>
    <property type="project" value="UniProtKB-KW"/>
</dbReference>
<feature type="region of interest" description="Disordered" evidence="9">
    <location>
        <begin position="274"/>
        <end position="295"/>
    </location>
</feature>
<evidence type="ECO:0000256" key="5">
    <source>
        <dbReference type="ARBA" id="ARBA00022989"/>
    </source>
</evidence>
<feature type="transmembrane region" description="Helical" evidence="8">
    <location>
        <begin position="383"/>
        <end position="410"/>
    </location>
</feature>
<feature type="transmembrane region" description="Helical" evidence="8">
    <location>
        <begin position="781"/>
        <end position="802"/>
    </location>
</feature>
<sequence length="834" mass="91535">MISEISTYLLTLFQDFGKHFKTLERVVNVPWRSCTKYGARRRQPEISHLYKHLKLPGEMVESGLSNGAEAGEMDDVRTPLAAKNATNGNGCYANGHRTRPLANGHAEGDANNKVYKYVDNEVMEGTDCGLWSFRPSWLQTFANKKAFLIVFCLTSVLQGMYYTYFVSVLTTIEKLFQIQSKTTGIIMSATEIGQIGGALLLTYYGGQGHRPKWIACGMLVFAAASILCSTPHFLFGSGEEFAGNSLEHTNASTYKMRELNARLCHDMSRFTRNASALSSKRSKSEPSKMVAPRDIPSSSDLKPLENFTDEAESELVSITPFYKGRIASRCDSPDNTAYQNRVRNAVLAIFFVSLLFIGIGATAVYTLGIPYIDDNVATRESPLYFGITIGVRIFGPVFGFLLGSFCTSIYVNFPFANPGITSDDPQWIGAWWLGVFIVGAALILTSFPMMGFPRNLPPQTPVKSKNNGVVCPKHLRHQPPAIMPKKSSNKKPSLKDFPVAMKRLLRNEILLYRTASSVLHILPIAGLYTFLPKYLESQFQLSATKANMISGMAGILVMGAGIFASGSFMRTFKPSARFVAKWIAISALAYSVGMVILMWLGCPLNNFVGLDEVNPGRPGGLAVQACNATCECRLGEFAPICATDGKTYLSPCVAGCTKVLEEGEDYTYMDCQCLGEGVTAKNGFCTLECNNLTWYIVIFSFFVLIHSTSEVGSMLLTLRCVDPKDKAMALGLISFAIGLFGNVPCPVIYGAVVDSTCLFWEDNCGEPGACRLYDPEKFRMMFHGLTAIIMLGAFIVDCIVCYKASSVRFHDDEVPVTETKAPPLPIPPNNESAV</sequence>
<proteinExistence type="inferred from homology"/>
<evidence type="ECO:0000256" key="6">
    <source>
        <dbReference type="ARBA" id="ARBA00023136"/>
    </source>
</evidence>
<dbReference type="InterPro" id="IPR004156">
    <property type="entry name" value="OATP"/>
</dbReference>
<dbReference type="InterPro" id="IPR036058">
    <property type="entry name" value="Kazal_dom_sf"/>
</dbReference>
<keyword evidence="12" id="KW-1185">Reference proteome</keyword>
<keyword evidence="8" id="KW-0813">Transport</keyword>
<dbReference type="EMBL" id="BMAV01000289">
    <property type="protein sequence ID" value="GFY37408.1"/>
    <property type="molecule type" value="Genomic_DNA"/>
</dbReference>
<feature type="transmembrane region" description="Helical" evidence="8">
    <location>
        <begin position="213"/>
        <end position="235"/>
    </location>
</feature>
<evidence type="ECO:0000256" key="3">
    <source>
        <dbReference type="ARBA" id="ARBA00022475"/>
    </source>
</evidence>
<dbReference type="GO" id="GO:0015347">
    <property type="term" value="F:sodium-independent organic anion transmembrane transporter activity"/>
    <property type="evidence" value="ECO:0007669"/>
    <property type="project" value="TreeGrafter"/>
</dbReference>
<keyword evidence="3" id="KW-1003">Cell membrane</keyword>
<evidence type="ECO:0000256" key="4">
    <source>
        <dbReference type="ARBA" id="ARBA00022692"/>
    </source>
</evidence>
<protein>
    <recommendedName>
        <fullName evidence="8">Solute carrier organic anion transporter family member</fullName>
    </recommendedName>
</protein>
<feature type="transmembrane region" description="Helical" evidence="8">
    <location>
        <begin position="692"/>
        <end position="716"/>
    </location>
</feature>
<dbReference type="Gene3D" id="1.20.1250.20">
    <property type="entry name" value="MFS general substrate transporter like domains"/>
    <property type="match status" value="2"/>
</dbReference>
<feature type="transmembrane region" description="Helical" evidence="8">
    <location>
        <begin position="728"/>
        <end position="752"/>
    </location>
</feature>
<name>A0A8X6WLK2_9ARAC</name>
<evidence type="ECO:0000256" key="8">
    <source>
        <dbReference type="RuleBase" id="RU362056"/>
    </source>
</evidence>
<dbReference type="GO" id="GO:0016323">
    <property type="term" value="C:basolateral plasma membrane"/>
    <property type="evidence" value="ECO:0007669"/>
    <property type="project" value="TreeGrafter"/>
</dbReference>
<dbReference type="SUPFAM" id="SSF100895">
    <property type="entry name" value="Kazal-type serine protease inhibitors"/>
    <property type="match status" value="1"/>
</dbReference>
<evidence type="ECO:0000256" key="1">
    <source>
        <dbReference type="ARBA" id="ARBA00004651"/>
    </source>
</evidence>
<evidence type="ECO:0000256" key="7">
    <source>
        <dbReference type="ARBA" id="ARBA00023157"/>
    </source>
</evidence>
<feature type="transmembrane region" description="Helical" evidence="8">
    <location>
        <begin position="578"/>
        <end position="600"/>
    </location>
</feature>
<feature type="transmembrane region" description="Helical" evidence="8">
    <location>
        <begin position="430"/>
        <end position="450"/>
    </location>
</feature>
<dbReference type="PROSITE" id="PS51465">
    <property type="entry name" value="KAZAL_2"/>
    <property type="match status" value="1"/>
</dbReference>
<dbReference type="GO" id="GO:0043252">
    <property type="term" value="P:sodium-independent organic anion transport"/>
    <property type="evidence" value="ECO:0007669"/>
    <property type="project" value="TreeGrafter"/>
</dbReference>
<feature type="domain" description="Kazal-like" evidence="10">
    <location>
        <begin position="620"/>
        <end position="675"/>
    </location>
</feature>
<gene>
    <name evidence="11" type="primary">SLCO3A1</name>
    <name evidence="11" type="ORF">TNIN_304551</name>
</gene>
<dbReference type="Pfam" id="PF07648">
    <property type="entry name" value="Kazal_2"/>
    <property type="match status" value="1"/>
</dbReference>
<feature type="transmembrane region" description="Helical" evidence="8">
    <location>
        <begin position="345"/>
        <end position="371"/>
    </location>
</feature>
<organism evidence="11 12">
    <name type="scientific">Trichonephila inaurata madagascariensis</name>
    <dbReference type="NCBI Taxonomy" id="2747483"/>
    <lineage>
        <taxon>Eukaryota</taxon>
        <taxon>Metazoa</taxon>
        <taxon>Ecdysozoa</taxon>
        <taxon>Arthropoda</taxon>
        <taxon>Chelicerata</taxon>
        <taxon>Arachnida</taxon>
        <taxon>Araneae</taxon>
        <taxon>Araneomorphae</taxon>
        <taxon>Entelegynae</taxon>
        <taxon>Araneoidea</taxon>
        <taxon>Nephilidae</taxon>
        <taxon>Trichonephila</taxon>
        <taxon>Trichonephila inaurata</taxon>
    </lineage>
</organism>
<keyword evidence="6 8" id="KW-0472">Membrane</keyword>
<dbReference type="CDD" id="cd17336">
    <property type="entry name" value="MFS_SLCO_OATP"/>
    <property type="match status" value="1"/>
</dbReference>
<dbReference type="NCBIfam" id="TIGR00805">
    <property type="entry name" value="oat"/>
    <property type="match status" value="1"/>
</dbReference>
<reference evidence="11" key="1">
    <citation type="submission" date="2020-08" db="EMBL/GenBank/DDBJ databases">
        <title>Multicomponent nature underlies the extraordinary mechanical properties of spider dragline silk.</title>
        <authorList>
            <person name="Kono N."/>
            <person name="Nakamura H."/>
            <person name="Mori M."/>
            <person name="Yoshida Y."/>
            <person name="Ohtoshi R."/>
            <person name="Malay A.D."/>
            <person name="Moran D.A.P."/>
            <person name="Tomita M."/>
            <person name="Numata K."/>
            <person name="Arakawa K."/>
        </authorList>
    </citation>
    <scope>NUCLEOTIDE SEQUENCE</scope>
</reference>
<evidence type="ECO:0000313" key="12">
    <source>
        <dbReference type="Proteomes" id="UP000886998"/>
    </source>
</evidence>
<keyword evidence="7" id="KW-1015">Disulfide bond</keyword>
<dbReference type="PANTHER" id="PTHR11388:SF159">
    <property type="entry name" value="SOLUTE CARRIER ORGANIC ANION TRANSPORTER FAMILY MEMBER 74D"/>
    <property type="match status" value="1"/>
</dbReference>
<evidence type="ECO:0000256" key="2">
    <source>
        <dbReference type="ARBA" id="ARBA00009657"/>
    </source>
</evidence>
<dbReference type="Pfam" id="PF03137">
    <property type="entry name" value="OATP"/>
    <property type="match status" value="1"/>
</dbReference>
<feature type="transmembrane region" description="Helical" evidence="8">
    <location>
        <begin position="510"/>
        <end position="528"/>
    </location>
</feature>
<dbReference type="OrthoDB" id="5062115at2759"/>
<feature type="transmembrane region" description="Helical" evidence="8">
    <location>
        <begin position="548"/>
        <end position="566"/>
    </location>
</feature>
<comment type="similarity">
    <text evidence="2 8">Belongs to the organo anion transporter (TC 2.A.60) family.</text>
</comment>
<dbReference type="SUPFAM" id="SSF103473">
    <property type="entry name" value="MFS general substrate transporter"/>
    <property type="match status" value="1"/>
</dbReference>
<evidence type="ECO:0000313" key="11">
    <source>
        <dbReference type="EMBL" id="GFY37408.1"/>
    </source>
</evidence>
<keyword evidence="4 8" id="KW-0812">Transmembrane</keyword>
<keyword evidence="5 8" id="KW-1133">Transmembrane helix</keyword>
<dbReference type="InterPro" id="IPR002350">
    <property type="entry name" value="Kazal_dom"/>
</dbReference>
<comment type="caution">
    <text evidence="11">The sequence shown here is derived from an EMBL/GenBank/DDBJ whole genome shotgun (WGS) entry which is preliminary data.</text>
</comment>
<accession>A0A8X6WLK2</accession>
<dbReference type="Proteomes" id="UP000886998">
    <property type="component" value="Unassembled WGS sequence"/>
</dbReference>
<dbReference type="PANTHER" id="PTHR11388">
    <property type="entry name" value="ORGANIC ANION TRANSPORTER"/>
    <property type="match status" value="1"/>
</dbReference>
<dbReference type="AlphaFoldDB" id="A0A8X6WLK2"/>
<feature type="transmembrane region" description="Helical" evidence="8">
    <location>
        <begin position="146"/>
        <end position="165"/>
    </location>
</feature>